<evidence type="ECO:0000256" key="8">
    <source>
        <dbReference type="SAM" id="SignalP"/>
    </source>
</evidence>
<dbReference type="Pfam" id="PF04575">
    <property type="entry name" value="SlipAM"/>
    <property type="match status" value="1"/>
</dbReference>
<feature type="domain" description="Surface lipoprotein assembly modifier C-terminal" evidence="9">
    <location>
        <begin position="199"/>
        <end position="486"/>
    </location>
</feature>
<dbReference type="Pfam" id="PF24575">
    <property type="entry name" value="TPR_Slam"/>
    <property type="match status" value="1"/>
</dbReference>
<protein>
    <submittedName>
        <fullName evidence="11">Tetratricopeptide repeat protein</fullName>
    </submittedName>
</protein>
<keyword evidence="3" id="KW-0812">Transmembrane</keyword>
<accession>A0A4Q7NMD9</accession>
<evidence type="ECO:0000313" key="12">
    <source>
        <dbReference type="Proteomes" id="UP000292445"/>
    </source>
</evidence>
<dbReference type="InterPro" id="IPR057556">
    <property type="entry name" value="TPR_Slam"/>
</dbReference>
<feature type="signal peptide" evidence="8">
    <location>
        <begin position="1"/>
        <end position="25"/>
    </location>
</feature>
<keyword evidence="12" id="KW-1185">Reference proteome</keyword>
<name>A0A4Q7NMD9_9BURK</name>
<organism evidence="11 12">
    <name type="scientific">Pigmentiphaga kullae</name>
    <dbReference type="NCBI Taxonomy" id="151784"/>
    <lineage>
        <taxon>Bacteria</taxon>
        <taxon>Pseudomonadati</taxon>
        <taxon>Pseudomonadota</taxon>
        <taxon>Betaproteobacteria</taxon>
        <taxon>Burkholderiales</taxon>
        <taxon>Alcaligenaceae</taxon>
        <taxon>Pigmentiphaga</taxon>
    </lineage>
</organism>
<dbReference type="GO" id="GO:0009279">
    <property type="term" value="C:cell outer membrane"/>
    <property type="evidence" value="ECO:0007669"/>
    <property type="project" value="UniProtKB-SubCell"/>
</dbReference>
<dbReference type="InterPro" id="IPR011990">
    <property type="entry name" value="TPR-like_helical_dom_sf"/>
</dbReference>
<evidence type="ECO:0000256" key="2">
    <source>
        <dbReference type="ARBA" id="ARBA00022452"/>
    </source>
</evidence>
<evidence type="ECO:0000256" key="1">
    <source>
        <dbReference type="ARBA" id="ARBA00004571"/>
    </source>
</evidence>
<dbReference type="EMBL" id="SGXC01000001">
    <property type="protein sequence ID" value="RZS86351.1"/>
    <property type="molecule type" value="Genomic_DNA"/>
</dbReference>
<dbReference type="OrthoDB" id="7525402at2"/>
<evidence type="ECO:0000259" key="9">
    <source>
        <dbReference type="Pfam" id="PF04575"/>
    </source>
</evidence>
<keyword evidence="5" id="KW-0472">Membrane</keyword>
<dbReference type="InterPro" id="IPR007655">
    <property type="entry name" value="Slam_C"/>
</dbReference>
<comment type="caution">
    <text evidence="11">The sequence shown here is derived from an EMBL/GenBank/DDBJ whole genome shotgun (WGS) entry which is preliminary data.</text>
</comment>
<comment type="similarity">
    <text evidence="7">Belongs to the Slam family.</text>
</comment>
<comment type="subcellular location">
    <subcellularLocation>
        <location evidence="1">Cell outer membrane</location>
        <topology evidence="1">Multi-pass membrane protein</topology>
    </subcellularLocation>
</comment>
<evidence type="ECO:0000256" key="7">
    <source>
        <dbReference type="ARBA" id="ARBA00023609"/>
    </source>
</evidence>
<proteinExistence type="inferred from homology"/>
<keyword evidence="4 8" id="KW-0732">Signal</keyword>
<keyword evidence="2" id="KW-1134">Transmembrane beta strand</keyword>
<dbReference type="SUPFAM" id="SSF48452">
    <property type="entry name" value="TPR-like"/>
    <property type="match status" value="1"/>
</dbReference>
<feature type="chain" id="PRO_5020466378" evidence="8">
    <location>
        <begin position="26"/>
        <end position="486"/>
    </location>
</feature>
<dbReference type="Proteomes" id="UP000292445">
    <property type="component" value="Unassembled WGS sequence"/>
</dbReference>
<evidence type="ECO:0000259" key="10">
    <source>
        <dbReference type="Pfam" id="PF24575"/>
    </source>
</evidence>
<evidence type="ECO:0000256" key="4">
    <source>
        <dbReference type="ARBA" id="ARBA00022729"/>
    </source>
</evidence>
<evidence type="ECO:0000256" key="6">
    <source>
        <dbReference type="ARBA" id="ARBA00023237"/>
    </source>
</evidence>
<feature type="domain" description="Surface lipoprotein assembly modifier N-terminal TPR repeats region" evidence="10">
    <location>
        <begin position="78"/>
        <end position="167"/>
    </location>
</feature>
<evidence type="ECO:0000256" key="3">
    <source>
        <dbReference type="ARBA" id="ARBA00022692"/>
    </source>
</evidence>
<sequence length="486" mass="55942">MTVSFPRSLCWIAWLWCLGLGTAWAQQDTADRLWQGAEQQSRQIRRQAVPSRPDGQGSWVHESMLSAWQVPEARVGQLTLAILNAVNQHDWFGADRLLRQYRQVPRHDPALFTFVEASRLAALGDHADAIDRYRQVLQANPLFTRGDLDLARVLFVDNRLRDAQEIFQRLQARPLPPEIERHIADYLAAIEQRTRMRITLSLSAVREDNLNNASTIVDPCALRFLDACFENVPGRKVADTGAYFEGTLNKLWPLAGNHAFMLRSLNYGNRYRHEDDYGNLASTTYLGYQYGSARNQFQFLPLFEYDREGGLKAYHAFGFRTSISRQFSPRAMLEASYETKRRHFAQRLESLEGDFRSIGLFGQYVIRPDLLVYGSLVWRESGARLGIFAYREKSARLGIYKSFGGKVAVNMAYGYRQRQADEAVALFEKRQRDHEGSLYVNVSLPGYAWHGMTPTLSYEYRKNRSSIPHLHTYEKNRLTLGFTKVF</sequence>
<gene>
    <name evidence="11" type="ORF">EV675_2391</name>
</gene>
<dbReference type="Gene3D" id="1.25.40.10">
    <property type="entry name" value="Tetratricopeptide repeat domain"/>
    <property type="match status" value="1"/>
</dbReference>
<keyword evidence="6" id="KW-0998">Cell outer membrane</keyword>
<dbReference type="RefSeq" id="WP_130357456.1">
    <property type="nucleotide sequence ID" value="NZ_SGXC01000001.1"/>
</dbReference>
<evidence type="ECO:0000313" key="11">
    <source>
        <dbReference type="EMBL" id="RZS86351.1"/>
    </source>
</evidence>
<dbReference type="AlphaFoldDB" id="A0A4Q7NMD9"/>
<evidence type="ECO:0000256" key="5">
    <source>
        <dbReference type="ARBA" id="ARBA00023136"/>
    </source>
</evidence>
<reference evidence="11 12" key="1">
    <citation type="submission" date="2019-02" db="EMBL/GenBank/DDBJ databases">
        <title>Genomic Encyclopedia of Type Strains, Phase IV (KMG-IV): sequencing the most valuable type-strain genomes for metagenomic binning, comparative biology and taxonomic classification.</title>
        <authorList>
            <person name="Goeker M."/>
        </authorList>
    </citation>
    <scope>NUCLEOTIDE SEQUENCE [LARGE SCALE GENOMIC DNA]</scope>
    <source>
        <strain evidence="11 12">K24</strain>
    </source>
</reference>